<evidence type="ECO:0000256" key="1">
    <source>
        <dbReference type="ARBA" id="ARBA00000707"/>
    </source>
</evidence>
<gene>
    <name evidence="15" type="ORF">ALC56_10267</name>
</gene>
<dbReference type="InterPro" id="IPR038765">
    <property type="entry name" value="Papain-like_cys_pep_sf"/>
</dbReference>
<dbReference type="InterPro" id="IPR041507">
    <property type="entry name" value="UCH_C"/>
</dbReference>
<dbReference type="EMBL" id="KQ981810">
    <property type="protein sequence ID" value="KYN35432.1"/>
    <property type="molecule type" value="Genomic_DNA"/>
</dbReference>
<evidence type="ECO:0000259" key="14">
    <source>
        <dbReference type="PROSITE" id="PS52048"/>
    </source>
</evidence>
<evidence type="ECO:0000256" key="11">
    <source>
        <dbReference type="PIRSR" id="PIRSR038120-2"/>
    </source>
</evidence>
<evidence type="ECO:0000256" key="12">
    <source>
        <dbReference type="PROSITE-ProRule" id="PRU01393"/>
    </source>
</evidence>
<evidence type="ECO:0000256" key="3">
    <source>
        <dbReference type="ARBA" id="ARBA00022670"/>
    </source>
</evidence>
<dbReference type="PANTHER" id="PTHR10589:SF16">
    <property type="entry name" value="UBIQUITIN CARBOXYL-TERMINAL HYDROLASE ISOZYME L5"/>
    <property type="match status" value="1"/>
</dbReference>
<dbReference type="GO" id="GO:0016579">
    <property type="term" value="P:protein deubiquitination"/>
    <property type="evidence" value="ECO:0007669"/>
    <property type="project" value="InterPro"/>
</dbReference>
<dbReference type="PRINTS" id="PR00707">
    <property type="entry name" value="UBCTHYDRLASE"/>
</dbReference>
<keyword evidence="16" id="KW-1185">Reference proteome</keyword>
<dbReference type="AlphaFoldDB" id="A0A195F5I0"/>
<accession>A0A195F5I0</accession>
<protein>
    <recommendedName>
        <fullName evidence="9 13">Ubiquitin carboxyl-terminal hydrolase</fullName>
        <ecNumber evidence="9 13">3.4.19.12</ecNumber>
    </recommendedName>
</protein>
<organism evidence="15 16">
    <name type="scientific">Trachymyrmex septentrionalis</name>
    <dbReference type="NCBI Taxonomy" id="34720"/>
    <lineage>
        <taxon>Eukaryota</taxon>
        <taxon>Metazoa</taxon>
        <taxon>Ecdysozoa</taxon>
        <taxon>Arthropoda</taxon>
        <taxon>Hexapoda</taxon>
        <taxon>Insecta</taxon>
        <taxon>Pterygota</taxon>
        <taxon>Neoptera</taxon>
        <taxon>Endopterygota</taxon>
        <taxon>Hymenoptera</taxon>
        <taxon>Apocrita</taxon>
        <taxon>Aculeata</taxon>
        <taxon>Formicoidea</taxon>
        <taxon>Formicidae</taxon>
        <taxon>Myrmicinae</taxon>
        <taxon>Trachymyrmex</taxon>
    </lineage>
</organism>
<evidence type="ECO:0000256" key="7">
    <source>
        <dbReference type="ARBA" id="ARBA00046227"/>
    </source>
</evidence>
<dbReference type="EC" id="3.4.19.12" evidence="9 13"/>
<dbReference type="Proteomes" id="UP000078541">
    <property type="component" value="Unassembled WGS sequence"/>
</dbReference>
<keyword evidence="5 9" id="KW-0378">Hydrolase</keyword>
<dbReference type="PIRSF" id="PIRSF038120">
    <property type="entry name" value="Ubiquitinyl_hydrolase_UCH37"/>
    <property type="match status" value="1"/>
</dbReference>
<evidence type="ECO:0000256" key="13">
    <source>
        <dbReference type="RuleBase" id="RU361215"/>
    </source>
</evidence>
<dbReference type="PANTHER" id="PTHR10589">
    <property type="entry name" value="UBIQUITIN CARBOXYL-TERMINAL HYDROLASE"/>
    <property type="match status" value="1"/>
</dbReference>
<feature type="site" description="Important for enzyme activity" evidence="11 12">
    <location>
        <position position="184"/>
    </location>
</feature>
<comment type="subunit">
    <text evidence="8">Catalytic component of the polycomb repressive deubiquitinase (PR-DUB) complex, at least composed of caly/calypso, Asx and sba (MBD5/6 homolog). The PR-DUB complex associates with nucleosomes to mediate deubiquitination of histone H2AK118ub1 substrates; the association requires the positively charged C-terminal tail of caly, probably due to direct binding of DNA. Interacts (via ULD domain) with Asx (via DEUBAD domain); the interaction produces a stable heterodimer with a composite binding site for ubiquitin. Homodimerizes (via coiled-coil hinge-region between the UCH and ULD domains) to mediate assembly of 2 copies of the caly-Asx heterodimer into a bisymmetric tetramer; dimerization enhances PR-DUB association with nucleosomes.</text>
</comment>
<dbReference type="GO" id="GO:0004843">
    <property type="term" value="F:cysteine-type deubiquitinase activity"/>
    <property type="evidence" value="ECO:0007669"/>
    <property type="project" value="UniProtKB-UniRule"/>
</dbReference>
<evidence type="ECO:0000256" key="9">
    <source>
        <dbReference type="PIRNR" id="PIRNR038120"/>
    </source>
</evidence>
<dbReference type="InterPro" id="IPR036959">
    <property type="entry name" value="Peptidase_C12_UCH_sf"/>
</dbReference>
<evidence type="ECO:0000256" key="8">
    <source>
        <dbReference type="ARBA" id="ARBA00049710"/>
    </source>
</evidence>
<dbReference type="SUPFAM" id="SSF54001">
    <property type="entry name" value="Cysteine proteinases"/>
    <property type="match status" value="1"/>
</dbReference>
<dbReference type="GO" id="GO:0005737">
    <property type="term" value="C:cytoplasm"/>
    <property type="evidence" value="ECO:0007669"/>
    <property type="project" value="TreeGrafter"/>
</dbReference>
<feature type="active site" description="Nucleophile" evidence="10 12">
    <location>
        <position position="93"/>
    </location>
</feature>
<dbReference type="InterPro" id="IPR017390">
    <property type="entry name" value="Ubiquitinyl_hydrolase_UCH37"/>
</dbReference>
<dbReference type="PROSITE" id="PS52048">
    <property type="entry name" value="UCH_DOMAIN"/>
    <property type="match status" value="1"/>
</dbReference>
<keyword evidence="3 9" id="KW-0645">Protease</keyword>
<feature type="active site" description="Proton donor" evidence="10 12">
    <location>
        <position position="169"/>
    </location>
</feature>
<proteinExistence type="inferred from homology"/>
<dbReference type="GO" id="GO:0006511">
    <property type="term" value="P:ubiquitin-dependent protein catabolic process"/>
    <property type="evidence" value="ECO:0007669"/>
    <property type="project" value="UniProtKB-UniRule"/>
</dbReference>
<evidence type="ECO:0000313" key="15">
    <source>
        <dbReference type="EMBL" id="KYN35432.1"/>
    </source>
</evidence>
<dbReference type="STRING" id="34720.A0A195F5I0"/>
<dbReference type="CDD" id="cd09617">
    <property type="entry name" value="Peptidase_C12_UCH37_BAP1"/>
    <property type="match status" value="1"/>
</dbReference>
<sequence length="316" mass="36474">MADSAGNWCLIESDPGVFTELIKEFGKPIHGLIFLFKWVQDDELSGNIVQDNRLDKIFFAKQIHLSERLLYMVFLTIELSENRCKWKVINNACATQAILSVLLNCKHADISLGPNLEEFKNFCQSFDANMRGLALSNSDVIREVHNSFSRQTLFEYDSKQASKDDDVFHFVSYVPIDGRLYELDGLKDGPIDLGPCSVGKQWVQAAKPIIQKRINKYNEGEIHFNLMAIVTDRKTLYERQKANVCDPEELERLQTLIEEESSKSKRYQIENIRRKHNYLPLIMELLKILAKEGKLVPLYQKAKEKALEKESKKNKV</sequence>
<dbReference type="Gene3D" id="3.40.532.10">
    <property type="entry name" value="Peptidase C12, ubiquitin carboxyl-terminal hydrolase"/>
    <property type="match status" value="2"/>
</dbReference>
<dbReference type="Pfam" id="PF01088">
    <property type="entry name" value="Peptidase_C12"/>
    <property type="match status" value="1"/>
</dbReference>
<evidence type="ECO:0000256" key="5">
    <source>
        <dbReference type="ARBA" id="ARBA00022801"/>
    </source>
</evidence>
<dbReference type="FunFam" id="3.40.532.10:FF:000027">
    <property type="match status" value="1"/>
</dbReference>
<keyword evidence="6 9" id="KW-0788">Thiol protease</keyword>
<name>A0A195F5I0_9HYME</name>
<feature type="site" description="Transition state stabilizer" evidence="12">
    <location>
        <position position="62"/>
    </location>
</feature>
<dbReference type="InterPro" id="IPR001578">
    <property type="entry name" value="Peptidase_C12_UCH"/>
</dbReference>
<evidence type="ECO:0000313" key="16">
    <source>
        <dbReference type="Proteomes" id="UP000078541"/>
    </source>
</evidence>
<comment type="similarity">
    <text evidence="2 9 12 13">Belongs to the peptidase C12 family.</text>
</comment>
<evidence type="ECO:0000256" key="2">
    <source>
        <dbReference type="ARBA" id="ARBA00009326"/>
    </source>
</evidence>
<keyword evidence="4 9" id="KW-0833">Ubl conjugation pathway</keyword>
<dbReference type="PROSITE" id="PS52049">
    <property type="entry name" value="ULD"/>
    <property type="match status" value="1"/>
</dbReference>
<comment type="function">
    <text evidence="7">Catalytic component of the polycomb repressive deubiquitinase (PR-DUB) complex, a complex that specifically mediates deubiquitination of histone H2A monoubiquitinated at 'Lys-119' (H2AK118ub1). Mediates bisymmetric organization of the PR-DUB complex and is involved in association with nucleosomes to mediate deubiquitination. Does not deubiquitinate monoubiquitinated histone H2B. Required to maintain the transcriptionally repressive state of homeotic genes throughout development. The PR-DUB complex has weak or no activity toward 'Lys-48'- and 'Lys-63'-linked polyubiquitin chains. Polycomb group (PcG) protein.</text>
</comment>
<dbReference type="Pfam" id="PF18031">
    <property type="entry name" value="UCH_C"/>
    <property type="match status" value="1"/>
</dbReference>
<evidence type="ECO:0000256" key="6">
    <source>
        <dbReference type="ARBA" id="ARBA00022807"/>
    </source>
</evidence>
<feature type="domain" description="UCH catalytic" evidence="14">
    <location>
        <begin position="1"/>
        <end position="231"/>
    </location>
</feature>
<evidence type="ECO:0000256" key="10">
    <source>
        <dbReference type="PIRSR" id="PIRSR038120-1"/>
    </source>
</evidence>
<reference evidence="15 16" key="1">
    <citation type="submission" date="2016-03" db="EMBL/GenBank/DDBJ databases">
        <title>Trachymyrmex septentrionalis WGS genome.</title>
        <authorList>
            <person name="Nygaard S."/>
            <person name="Hu H."/>
            <person name="Boomsma J."/>
            <person name="Zhang G."/>
        </authorList>
    </citation>
    <scope>NUCLEOTIDE SEQUENCE [LARGE SCALE GENOMIC DNA]</scope>
    <source>
        <strain evidence="15">Tsep2-gDNA-1</strain>
        <tissue evidence="15">Whole body</tissue>
    </source>
</reference>
<evidence type="ECO:0000256" key="4">
    <source>
        <dbReference type="ARBA" id="ARBA00022786"/>
    </source>
</evidence>
<comment type="catalytic activity">
    <reaction evidence="1 9 12 13">
        <text>Thiol-dependent hydrolysis of ester, thioester, amide, peptide and isopeptide bonds formed by the C-terminal Gly of ubiquitin (a 76-residue protein attached to proteins as an intracellular targeting signal).</text>
        <dbReference type="EC" id="3.4.19.12"/>
    </reaction>
</comment>